<name>W7AVF7_9LIST</name>
<dbReference type="SUPFAM" id="SSF55486">
    <property type="entry name" value="Metalloproteases ('zincins'), catalytic domain"/>
    <property type="match status" value="1"/>
</dbReference>
<dbReference type="InterPro" id="IPR023091">
    <property type="entry name" value="MetalPrtase_cat_dom_sf_prd"/>
</dbReference>
<dbReference type="Pfam" id="PF02130">
    <property type="entry name" value="YbeY"/>
    <property type="match status" value="1"/>
</dbReference>
<keyword evidence="9" id="KW-0963">Cytoplasm</keyword>
<sequence>MATLELDLIDETERLPEKEQQLVADILEFAARYLKLDPGTEMSVTFMDNAGIREINREYRSKDAATDVISFALEELGEDEMPIIFEEDQLPRNLGDIIISTERANEQAKEYGHSFDRELGFLAVHGLLHLLGYDHMEKADEEKNVWFAKRSVGCLWPQTIGNINVVAVISRLLNMLFVVLRPR</sequence>
<proteinExistence type="inferred from homology"/>
<evidence type="ECO:0000256" key="6">
    <source>
        <dbReference type="ARBA" id="ARBA00022759"/>
    </source>
</evidence>
<dbReference type="InterPro" id="IPR002036">
    <property type="entry name" value="YbeY"/>
</dbReference>
<gene>
    <name evidence="9" type="primary">ybeY</name>
    <name evidence="10" type="ORF">MAQA_13585</name>
</gene>
<evidence type="ECO:0000313" key="10">
    <source>
        <dbReference type="EMBL" id="EUJ17215.1"/>
    </source>
</evidence>
<keyword evidence="8 9" id="KW-0862">Zinc</keyword>
<dbReference type="PROSITE" id="PS01306">
    <property type="entry name" value="UPF0054"/>
    <property type="match status" value="1"/>
</dbReference>
<dbReference type="GO" id="GO:0004222">
    <property type="term" value="F:metalloendopeptidase activity"/>
    <property type="evidence" value="ECO:0007669"/>
    <property type="project" value="InterPro"/>
</dbReference>
<feature type="binding site" evidence="9">
    <location>
        <position position="125"/>
    </location>
    <ligand>
        <name>Zn(2+)</name>
        <dbReference type="ChEBI" id="CHEBI:29105"/>
        <note>catalytic</note>
    </ligand>
</feature>
<evidence type="ECO:0000256" key="1">
    <source>
        <dbReference type="ARBA" id="ARBA00010875"/>
    </source>
</evidence>
<dbReference type="Proteomes" id="UP000019246">
    <property type="component" value="Unassembled WGS sequence"/>
</dbReference>
<keyword evidence="6 9" id="KW-0255">Endonuclease</keyword>
<evidence type="ECO:0000256" key="7">
    <source>
        <dbReference type="ARBA" id="ARBA00022801"/>
    </source>
</evidence>
<dbReference type="Gene3D" id="3.40.390.30">
    <property type="entry name" value="Metalloproteases ('zincins'), catalytic domain"/>
    <property type="match status" value="1"/>
</dbReference>
<keyword evidence="2 9" id="KW-0690">Ribosome biogenesis</keyword>
<keyword evidence="3 9" id="KW-0698">rRNA processing</keyword>
<comment type="similarity">
    <text evidence="1 9">Belongs to the endoribonuclease YbeY family.</text>
</comment>
<dbReference type="GO" id="GO:0008270">
    <property type="term" value="F:zinc ion binding"/>
    <property type="evidence" value="ECO:0007669"/>
    <property type="project" value="UniProtKB-UniRule"/>
</dbReference>
<protein>
    <recommendedName>
        <fullName evidence="9">Endoribonuclease YbeY</fullName>
        <ecNumber evidence="9">3.1.-.-</ecNumber>
    </recommendedName>
</protein>
<keyword evidence="7 9" id="KW-0378">Hydrolase</keyword>
<dbReference type="AlphaFoldDB" id="W7AVF7"/>
<dbReference type="PANTHER" id="PTHR46986">
    <property type="entry name" value="ENDORIBONUCLEASE YBEY, CHLOROPLASTIC"/>
    <property type="match status" value="1"/>
</dbReference>
<accession>W7AVF7</accession>
<feature type="binding site" evidence="9">
    <location>
        <position position="129"/>
    </location>
    <ligand>
        <name>Zn(2+)</name>
        <dbReference type="ChEBI" id="CHEBI:29105"/>
        <note>catalytic</note>
    </ligand>
</feature>
<dbReference type="STRING" id="1265818.MAQA_13585"/>
<evidence type="ECO:0000256" key="4">
    <source>
        <dbReference type="ARBA" id="ARBA00022722"/>
    </source>
</evidence>
<dbReference type="GO" id="GO:0006364">
    <property type="term" value="P:rRNA processing"/>
    <property type="evidence" value="ECO:0007669"/>
    <property type="project" value="UniProtKB-UniRule"/>
</dbReference>
<evidence type="ECO:0000256" key="2">
    <source>
        <dbReference type="ARBA" id="ARBA00022517"/>
    </source>
</evidence>
<comment type="function">
    <text evidence="9">Single strand-specific metallo-endoribonuclease involved in late-stage 70S ribosome quality control and in maturation of the 3' terminus of the 16S rRNA.</text>
</comment>
<evidence type="ECO:0000256" key="8">
    <source>
        <dbReference type="ARBA" id="ARBA00022833"/>
    </source>
</evidence>
<dbReference type="GO" id="GO:0004521">
    <property type="term" value="F:RNA endonuclease activity"/>
    <property type="evidence" value="ECO:0007669"/>
    <property type="project" value="UniProtKB-UniRule"/>
</dbReference>
<dbReference type="EMBL" id="AOCG01000014">
    <property type="protein sequence ID" value="EUJ17215.1"/>
    <property type="molecule type" value="Genomic_DNA"/>
</dbReference>
<keyword evidence="10" id="KW-0346">Stress response</keyword>
<dbReference type="PATRIC" id="fig|1265818.5.peg.2740"/>
<comment type="caution">
    <text evidence="10">The sequence shown here is derived from an EMBL/GenBank/DDBJ whole genome shotgun (WGS) entry which is preliminary data.</text>
</comment>
<dbReference type="HAMAP" id="MF_00009">
    <property type="entry name" value="Endoribonucl_YbeY"/>
    <property type="match status" value="1"/>
</dbReference>
<evidence type="ECO:0000256" key="3">
    <source>
        <dbReference type="ARBA" id="ARBA00022552"/>
    </source>
</evidence>
<keyword evidence="11" id="KW-1185">Reference proteome</keyword>
<dbReference type="NCBIfam" id="TIGR00043">
    <property type="entry name" value="rRNA maturation RNase YbeY"/>
    <property type="match status" value="1"/>
</dbReference>
<keyword evidence="5 9" id="KW-0479">Metal-binding</keyword>
<evidence type="ECO:0000256" key="9">
    <source>
        <dbReference type="HAMAP-Rule" id="MF_00009"/>
    </source>
</evidence>
<dbReference type="InterPro" id="IPR020549">
    <property type="entry name" value="YbeY_CS"/>
</dbReference>
<dbReference type="EC" id="3.1.-.-" evidence="9"/>
<organism evidence="10 11">
    <name type="scientific">Listeria aquatica FSL S10-1188</name>
    <dbReference type="NCBI Taxonomy" id="1265818"/>
    <lineage>
        <taxon>Bacteria</taxon>
        <taxon>Bacillati</taxon>
        <taxon>Bacillota</taxon>
        <taxon>Bacilli</taxon>
        <taxon>Bacillales</taxon>
        <taxon>Listeriaceae</taxon>
        <taxon>Listeria</taxon>
    </lineage>
</organism>
<evidence type="ECO:0000313" key="11">
    <source>
        <dbReference type="Proteomes" id="UP000019246"/>
    </source>
</evidence>
<keyword evidence="4 9" id="KW-0540">Nuclease</keyword>
<dbReference type="PANTHER" id="PTHR46986:SF1">
    <property type="entry name" value="ENDORIBONUCLEASE YBEY, CHLOROPLASTIC"/>
    <property type="match status" value="1"/>
</dbReference>
<comment type="cofactor">
    <cofactor evidence="9">
        <name>Zn(2+)</name>
        <dbReference type="ChEBI" id="CHEBI:29105"/>
    </cofactor>
    <text evidence="9">Binds 1 zinc ion.</text>
</comment>
<feature type="binding site" evidence="9">
    <location>
        <position position="135"/>
    </location>
    <ligand>
        <name>Zn(2+)</name>
        <dbReference type="ChEBI" id="CHEBI:29105"/>
        <note>catalytic</note>
    </ligand>
</feature>
<reference evidence="10 11" key="1">
    <citation type="journal article" date="2014" name="Int. J. Syst. Evol. Microbiol.">
        <title>Listeria floridensis sp. nov., Listeria aquatica sp. nov., Listeria cornellensis sp. nov., Listeria riparia sp. nov. and Listeria grandensis sp. nov., from agricultural and natural environments.</title>
        <authorList>
            <person name="den Bakker H.C."/>
            <person name="Warchocki S."/>
            <person name="Wright E.M."/>
            <person name="Allred A.F."/>
            <person name="Ahlstrom C."/>
            <person name="Manuel C.S."/>
            <person name="Stasiewicz M.J."/>
            <person name="Burrell A."/>
            <person name="Roof S."/>
            <person name="Strawn L."/>
            <person name="Fortes E.D."/>
            <person name="Nightingale K.K."/>
            <person name="Kephart D."/>
            <person name="Wiedmann M."/>
        </authorList>
    </citation>
    <scope>NUCLEOTIDE SEQUENCE [LARGE SCALE GENOMIC DNA]</scope>
    <source>
        <strain evidence="10 11">FSL S10-1188</strain>
    </source>
</reference>
<evidence type="ECO:0000256" key="5">
    <source>
        <dbReference type="ARBA" id="ARBA00022723"/>
    </source>
</evidence>
<comment type="subcellular location">
    <subcellularLocation>
        <location evidence="9">Cytoplasm</location>
    </subcellularLocation>
</comment>
<dbReference type="GO" id="GO:0005737">
    <property type="term" value="C:cytoplasm"/>
    <property type="evidence" value="ECO:0007669"/>
    <property type="project" value="UniProtKB-SubCell"/>
</dbReference>